<dbReference type="HOGENOM" id="CLU_1223814_0_0_5"/>
<evidence type="ECO:0000313" key="6">
    <source>
        <dbReference type="Proteomes" id="UP000001868"/>
    </source>
</evidence>
<dbReference type="EMBL" id="CP000747">
    <property type="protein sequence ID" value="ACG78529.1"/>
    <property type="molecule type" value="Genomic_DNA"/>
</dbReference>
<dbReference type="RefSeq" id="WP_012522671.1">
    <property type="nucleotide sequence ID" value="NC_011144.1"/>
</dbReference>
<dbReference type="Proteomes" id="UP000001868">
    <property type="component" value="Chromosome"/>
</dbReference>
<dbReference type="Gene3D" id="1.20.140.10">
    <property type="entry name" value="Butyryl-CoA Dehydrogenase, subunit A, domain 3"/>
    <property type="match status" value="1"/>
</dbReference>
<evidence type="ECO:0000256" key="1">
    <source>
        <dbReference type="ARBA" id="ARBA00022630"/>
    </source>
</evidence>
<dbReference type="PANTHER" id="PTHR43884:SF20">
    <property type="entry name" value="ACYL-COA DEHYDROGENASE FADE28"/>
    <property type="match status" value="1"/>
</dbReference>
<keyword evidence="6" id="KW-1185">Reference proteome</keyword>
<sequence>MSDLIAEQYARLLDSLPADDPWPALEESGFLDLLTADAGLTLEEVFPLALATGAKAGAPDVLQAMAARAADPVPRALAATLAAGEMAGAMQAVQALTADYALTRKQFGREIGRFQAVQHQIAVLAEEAMAARMAAQAAFVGGPLEVSERRAAAAKIRCNQAAGRVAAIAHAVHGAIGVSDEYVLHRLTRRLRALSLAHGGESWWARRLGDWAMQDPRDFTSLARAL</sequence>
<dbReference type="GO" id="GO:0003995">
    <property type="term" value="F:acyl-CoA dehydrogenase activity"/>
    <property type="evidence" value="ECO:0007669"/>
    <property type="project" value="TreeGrafter"/>
</dbReference>
<reference evidence="5 6" key="1">
    <citation type="journal article" date="2008" name="BMC Genomics">
        <title>Complete genome of Phenylobacterium zucineum - a novel facultative intracellular bacterium isolated from human erythroleukemia cell line K562.</title>
        <authorList>
            <person name="Luo Y."/>
            <person name="Xu X."/>
            <person name="Ding Z."/>
            <person name="Liu Z."/>
            <person name="Zhang B."/>
            <person name="Yan Z."/>
            <person name="Sun J."/>
            <person name="Hu S."/>
            <person name="Hu X."/>
        </authorList>
    </citation>
    <scope>NUCLEOTIDE SEQUENCE [LARGE SCALE GENOMIC DNA]</scope>
    <source>
        <strain evidence="5 6">HLK1</strain>
    </source>
</reference>
<dbReference type="SUPFAM" id="SSF47203">
    <property type="entry name" value="Acyl-CoA dehydrogenase C-terminal domain-like"/>
    <property type="match status" value="1"/>
</dbReference>
<feature type="domain" description="Acyl-CoA dehydrogenase/oxidase C-terminal" evidence="4">
    <location>
        <begin position="82"/>
        <end position="199"/>
    </location>
</feature>
<evidence type="ECO:0000256" key="2">
    <source>
        <dbReference type="ARBA" id="ARBA00022827"/>
    </source>
</evidence>
<proteinExistence type="predicted"/>
<protein>
    <recommendedName>
        <fullName evidence="4">Acyl-CoA dehydrogenase/oxidase C-terminal domain-containing protein</fullName>
    </recommendedName>
</protein>
<dbReference type="PANTHER" id="PTHR43884">
    <property type="entry name" value="ACYL-COA DEHYDROGENASE"/>
    <property type="match status" value="1"/>
</dbReference>
<dbReference type="KEGG" id="pzu:PHZ_c2118"/>
<accession>B4REK3</accession>
<dbReference type="InterPro" id="IPR036250">
    <property type="entry name" value="AcylCo_DH-like_C"/>
</dbReference>
<keyword evidence="2" id="KW-0274">FAD</keyword>
<keyword evidence="3" id="KW-0560">Oxidoreductase</keyword>
<dbReference type="OrthoDB" id="2450120at2"/>
<dbReference type="Pfam" id="PF00441">
    <property type="entry name" value="Acyl-CoA_dh_1"/>
    <property type="match status" value="1"/>
</dbReference>
<dbReference type="AlphaFoldDB" id="B4REK3"/>
<dbReference type="STRING" id="450851.PHZ_c2118"/>
<name>B4REK3_PHEZH</name>
<gene>
    <name evidence="5" type="ordered locus">PHZ_c2118</name>
</gene>
<evidence type="ECO:0000313" key="5">
    <source>
        <dbReference type="EMBL" id="ACG78529.1"/>
    </source>
</evidence>
<dbReference type="InterPro" id="IPR009075">
    <property type="entry name" value="AcylCo_DH/oxidase_C"/>
</dbReference>
<dbReference type="eggNOG" id="COG1960">
    <property type="taxonomic scope" value="Bacteria"/>
</dbReference>
<evidence type="ECO:0000256" key="3">
    <source>
        <dbReference type="ARBA" id="ARBA00023002"/>
    </source>
</evidence>
<evidence type="ECO:0000259" key="4">
    <source>
        <dbReference type="Pfam" id="PF00441"/>
    </source>
</evidence>
<organism evidence="5 6">
    <name type="scientific">Phenylobacterium zucineum (strain HLK1)</name>
    <dbReference type="NCBI Taxonomy" id="450851"/>
    <lineage>
        <taxon>Bacteria</taxon>
        <taxon>Pseudomonadati</taxon>
        <taxon>Pseudomonadota</taxon>
        <taxon>Alphaproteobacteria</taxon>
        <taxon>Caulobacterales</taxon>
        <taxon>Caulobacteraceae</taxon>
        <taxon>Phenylobacterium</taxon>
    </lineage>
</organism>
<keyword evidence="1" id="KW-0285">Flavoprotein</keyword>